<comment type="caution">
    <text evidence="12">Lacks conserved residue(s) required for the propagation of feature annotation.</text>
</comment>
<evidence type="ECO:0000256" key="3">
    <source>
        <dbReference type="ARBA" id="ARBA00022490"/>
    </source>
</evidence>
<dbReference type="InterPro" id="IPR013792">
    <property type="entry name" value="RNA3'P_cycl/enolpyr_Trfase_a/b"/>
</dbReference>
<organism evidence="14 15">
    <name type="scientific">Sebaldella termitidis (strain ATCC 33386 / NCTC 11300)</name>
    <dbReference type="NCBI Taxonomy" id="526218"/>
    <lineage>
        <taxon>Bacteria</taxon>
        <taxon>Fusobacteriati</taxon>
        <taxon>Fusobacteriota</taxon>
        <taxon>Fusobacteriia</taxon>
        <taxon>Fusobacteriales</taxon>
        <taxon>Leptotrichiaceae</taxon>
        <taxon>Sebaldella</taxon>
    </lineage>
</organism>
<evidence type="ECO:0000256" key="6">
    <source>
        <dbReference type="ARBA" id="ARBA00022960"/>
    </source>
</evidence>
<dbReference type="InterPro" id="IPR001986">
    <property type="entry name" value="Enolpyruvate_Tfrase_dom"/>
</dbReference>
<keyword evidence="5 12" id="KW-0808">Transferase</keyword>
<feature type="binding site" evidence="12">
    <location>
        <position position="94"/>
    </location>
    <ligand>
        <name>UDP-N-acetyl-alpha-D-glucosamine</name>
        <dbReference type="ChEBI" id="CHEBI:57705"/>
    </ligand>
</feature>
<dbReference type="KEGG" id="str:Sterm_3085"/>
<gene>
    <name evidence="12" type="primary">murA</name>
    <name evidence="14" type="ordered locus">Sterm_3085</name>
</gene>
<dbReference type="HOGENOM" id="CLU_027387_0_0_0"/>
<reference evidence="14 15" key="2">
    <citation type="journal article" date="2010" name="Stand. Genomic Sci.">
        <title>Complete genome sequence of Sebaldella termitidis type strain (NCTC 11300).</title>
        <authorList>
            <person name="Harmon-Smith M."/>
            <person name="Celia L."/>
            <person name="Chertkov O."/>
            <person name="Lapidus A."/>
            <person name="Copeland A."/>
            <person name="Glavina Del Rio T."/>
            <person name="Nolan M."/>
            <person name="Lucas S."/>
            <person name="Tice H."/>
            <person name="Cheng J.F."/>
            <person name="Han C."/>
            <person name="Detter J.C."/>
            <person name="Bruce D."/>
            <person name="Goodwin L."/>
            <person name="Pitluck S."/>
            <person name="Pati A."/>
            <person name="Liolios K."/>
            <person name="Ivanova N."/>
            <person name="Mavromatis K."/>
            <person name="Mikhailova N."/>
            <person name="Chen A."/>
            <person name="Palaniappan K."/>
            <person name="Land M."/>
            <person name="Hauser L."/>
            <person name="Chang Y.J."/>
            <person name="Jeffries C.D."/>
            <person name="Brettin T."/>
            <person name="Goker M."/>
            <person name="Beck B."/>
            <person name="Bristow J."/>
            <person name="Eisen J.A."/>
            <person name="Markowitz V."/>
            <person name="Hugenholtz P."/>
            <person name="Kyrpides N.C."/>
            <person name="Klenk H.P."/>
            <person name="Chen F."/>
        </authorList>
    </citation>
    <scope>NUCLEOTIDE SEQUENCE [LARGE SCALE GENOMIC DNA]</scope>
    <source>
        <strain evidence="15">ATCC 33386 / NCTC 11300</strain>
    </source>
</reference>
<dbReference type="PANTHER" id="PTHR43783">
    <property type="entry name" value="UDP-N-ACETYLGLUCOSAMINE 1-CARBOXYVINYLTRANSFERASE"/>
    <property type="match status" value="1"/>
</dbReference>
<keyword evidence="12" id="KW-0670">Pyruvate</keyword>
<comment type="function">
    <text evidence="12">Cell wall formation. Adds enolpyruvyl to UDP-N-acetylglucosamine.</text>
</comment>
<keyword evidence="6 12" id="KW-0133">Cell shape</keyword>
<dbReference type="RefSeq" id="WP_012862509.1">
    <property type="nucleotide sequence ID" value="NC_013517.1"/>
</dbReference>
<dbReference type="EC" id="2.5.1.7" evidence="12"/>
<evidence type="ECO:0000256" key="12">
    <source>
        <dbReference type="HAMAP-Rule" id="MF_00111"/>
    </source>
</evidence>
<evidence type="ECO:0000256" key="10">
    <source>
        <dbReference type="ARBA" id="ARBA00038367"/>
    </source>
</evidence>
<dbReference type="Proteomes" id="UP000000845">
    <property type="component" value="Chromosome"/>
</dbReference>
<accession>D1AP93</accession>
<evidence type="ECO:0000256" key="7">
    <source>
        <dbReference type="ARBA" id="ARBA00022984"/>
    </source>
</evidence>
<protein>
    <recommendedName>
        <fullName evidence="12">UDP-N-acetylglucosamine 1-carboxyvinyltransferase</fullName>
        <ecNumber evidence="12">2.5.1.7</ecNumber>
    </recommendedName>
    <alternativeName>
        <fullName evidence="12">Enoylpyruvate transferase</fullName>
    </alternativeName>
    <alternativeName>
        <fullName evidence="12">UDP-N-acetylglucosamine enolpyruvyl transferase</fullName>
        <shortName evidence="12">EPT</shortName>
    </alternativeName>
</protein>
<evidence type="ECO:0000256" key="8">
    <source>
        <dbReference type="ARBA" id="ARBA00023306"/>
    </source>
</evidence>
<dbReference type="CDD" id="cd01555">
    <property type="entry name" value="UdpNAET"/>
    <property type="match status" value="1"/>
</dbReference>
<dbReference type="NCBIfam" id="NF006873">
    <property type="entry name" value="PRK09369.1"/>
    <property type="match status" value="1"/>
</dbReference>
<keyword evidence="8 12" id="KW-0131">Cell cycle</keyword>
<dbReference type="InterPro" id="IPR050068">
    <property type="entry name" value="MurA_subfamily"/>
</dbReference>
<dbReference type="GO" id="GO:0008760">
    <property type="term" value="F:UDP-N-acetylglucosamine 1-carboxyvinyltransferase activity"/>
    <property type="evidence" value="ECO:0007669"/>
    <property type="project" value="UniProtKB-UniRule"/>
</dbReference>
<sequence>MVDGFKITGKRALNGVIPVSGAKNAALPILIGTLVEKGEYIIRNVPNLRDIRVLVKLLEDLGMTVEQINENDYKIINNGFRRNEASYEIVKKMRASFLVMGPMISNLNESVVSLPGGCAIGSRPVDLHIKGFEALGAEITQVHGYIHAKSDNLKGAEINLKFPSVGATENLMMAAVKVPGKTIIGNAAREPEIVDLGNFLIKMGAKITGLGTSSIEIEGVEELHACEYSVMPDRIEAGTYIIASIITDGELKVKDARLDDLGVFKSELEDMGIIFEYEDGNILKINGKLESLKPARIRTIPHPGFPTDMQPQMMLLLSLVNGTSELEETVFENRFMHVPEFNRMGTDISIRHGVAVVSGGLPLSGAEVMASDLRAGAALVLAGLAAEGTTVVNRVYHIDRGYDKLEEKLNKVGAKIERIKLDA</sequence>
<dbReference type="InterPro" id="IPR005750">
    <property type="entry name" value="UDP_GlcNAc_COvinyl_MurA"/>
</dbReference>
<evidence type="ECO:0000259" key="13">
    <source>
        <dbReference type="Pfam" id="PF00275"/>
    </source>
</evidence>
<dbReference type="EMBL" id="CP001739">
    <property type="protein sequence ID" value="ACZ09927.1"/>
    <property type="molecule type" value="Genomic_DNA"/>
</dbReference>
<name>D1AP93_SEBTE</name>
<keyword evidence="3 12" id="KW-0963">Cytoplasm</keyword>
<dbReference type="STRING" id="526218.Sterm_3085"/>
<reference evidence="15" key="1">
    <citation type="submission" date="2009-09" db="EMBL/GenBank/DDBJ databases">
        <title>The complete chromosome of Sebaldella termitidis ATCC 33386.</title>
        <authorList>
            <consortium name="US DOE Joint Genome Institute (JGI-PGF)"/>
            <person name="Lucas S."/>
            <person name="Copeland A."/>
            <person name="Lapidus A."/>
            <person name="Glavina del Rio T."/>
            <person name="Dalin E."/>
            <person name="Tice H."/>
            <person name="Bruce D."/>
            <person name="Goodwin L."/>
            <person name="Pitluck S."/>
            <person name="Kyrpides N."/>
            <person name="Mavromatis K."/>
            <person name="Ivanova N."/>
            <person name="Mikhailova N."/>
            <person name="Sims D."/>
            <person name="Meincke L."/>
            <person name="Brettin T."/>
            <person name="Detter J.C."/>
            <person name="Han C."/>
            <person name="Larimer F."/>
            <person name="Land M."/>
            <person name="Hauser L."/>
            <person name="Markowitz V."/>
            <person name="Cheng J.F."/>
            <person name="Hugenholtz P."/>
            <person name="Woyke T."/>
            <person name="Wu D."/>
            <person name="Eisen J.A."/>
        </authorList>
    </citation>
    <scope>NUCLEOTIDE SEQUENCE [LARGE SCALE GENOMIC DNA]</scope>
    <source>
        <strain evidence="15">ATCC 33386 / NCTC 11300</strain>
    </source>
</reference>
<dbReference type="AlphaFoldDB" id="D1AP93"/>
<comment type="subcellular location">
    <subcellularLocation>
        <location evidence="1 12">Cytoplasm</location>
    </subcellularLocation>
</comment>
<feature type="binding site" evidence="12">
    <location>
        <begin position="123"/>
        <end position="127"/>
    </location>
    <ligand>
        <name>UDP-N-acetyl-alpha-D-glucosamine</name>
        <dbReference type="ChEBI" id="CHEBI:57705"/>
    </ligand>
</feature>
<evidence type="ECO:0000313" key="14">
    <source>
        <dbReference type="EMBL" id="ACZ09927.1"/>
    </source>
</evidence>
<comment type="similarity">
    <text evidence="10 12">Belongs to the EPSP synthase family. MurA subfamily.</text>
</comment>
<feature type="active site" description="Proton donor" evidence="12">
    <location>
        <position position="118"/>
    </location>
</feature>
<dbReference type="GO" id="GO:0008360">
    <property type="term" value="P:regulation of cell shape"/>
    <property type="evidence" value="ECO:0007669"/>
    <property type="project" value="UniProtKB-KW"/>
</dbReference>
<feature type="domain" description="Enolpyruvate transferase" evidence="13">
    <location>
        <begin position="8"/>
        <end position="409"/>
    </location>
</feature>
<dbReference type="FunFam" id="3.65.10.10:FF:000001">
    <property type="entry name" value="UDP-N-acetylglucosamine 1-carboxyvinyltransferase"/>
    <property type="match status" value="1"/>
</dbReference>
<dbReference type="InterPro" id="IPR036968">
    <property type="entry name" value="Enolpyruvate_Tfrase_sf"/>
</dbReference>
<evidence type="ECO:0000313" key="15">
    <source>
        <dbReference type="Proteomes" id="UP000000845"/>
    </source>
</evidence>
<evidence type="ECO:0000256" key="5">
    <source>
        <dbReference type="ARBA" id="ARBA00022679"/>
    </source>
</evidence>
<evidence type="ECO:0000256" key="4">
    <source>
        <dbReference type="ARBA" id="ARBA00022618"/>
    </source>
</evidence>
<feature type="binding site" evidence="12">
    <location>
        <position position="330"/>
    </location>
    <ligand>
        <name>UDP-N-acetyl-alpha-D-glucosamine</name>
        <dbReference type="ChEBI" id="CHEBI:57705"/>
    </ligand>
</feature>
<feature type="binding site" evidence="12">
    <location>
        <position position="308"/>
    </location>
    <ligand>
        <name>UDP-N-acetyl-alpha-D-glucosamine</name>
        <dbReference type="ChEBI" id="CHEBI:57705"/>
    </ligand>
</feature>
<dbReference type="PANTHER" id="PTHR43783:SF1">
    <property type="entry name" value="UDP-N-ACETYLGLUCOSAMINE 1-CARBOXYVINYLTRANSFERASE"/>
    <property type="match status" value="1"/>
</dbReference>
<keyword evidence="7 12" id="KW-0573">Peptidoglycan synthesis</keyword>
<dbReference type="GO" id="GO:0071555">
    <property type="term" value="P:cell wall organization"/>
    <property type="evidence" value="ECO:0007669"/>
    <property type="project" value="UniProtKB-KW"/>
</dbReference>
<feature type="modified residue" description="2-(S-cysteinyl)pyruvic acid O-phosphothioketal" evidence="12">
    <location>
        <position position="118"/>
    </location>
</feature>
<comment type="pathway">
    <text evidence="2 12">Cell wall biogenesis; peptidoglycan biosynthesis.</text>
</comment>
<evidence type="ECO:0000256" key="1">
    <source>
        <dbReference type="ARBA" id="ARBA00004496"/>
    </source>
</evidence>
<dbReference type="HAMAP" id="MF_00111">
    <property type="entry name" value="MurA"/>
    <property type="match status" value="1"/>
</dbReference>
<dbReference type="GO" id="GO:0051301">
    <property type="term" value="P:cell division"/>
    <property type="evidence" value="ECO:0007669"/>
    <property type="project" value="UniProtKB-KW"/>
</dbReference>
<evidence type="ECO:0000256" key="9">
    <source>
        <dbReference type="ARBA" id="ARBA00023316"/>
    </source>
</evidence>
<dbReference type="SUPFAM" id="SSF55205">
    <property type="entry name" value="EPT/RTPC-like"/>
    <property type="match status" value="1"/>
</dbReference>
<evidence type="ECO:0000256" key="11">
    <source>
        <dbReference type="ARBA" id="ARBA00047527"/>
    </source>
</evidence>
<dbReference type="UniPathway" id="UPA00219"/>
<dbReference type="GO" id="GO:0019277">
    <property type="term" value="P:UDP-N-acetylgalactosamine biosynthetic process"/>
    <property type="evidence" value="ECO:0007669"/>
    <property type="project" value="InterPro"/>
</dbReference>
<evidence type="ECO:0000256" key="2">
    <source>
        <dbReference type="ARBA" id="ARBA00004752"/>
    </source>
</evidence>
<dbReference type="GO" id="GO:0009252">
    <property type="term" value="P:peptidoglycan biosynthetic process"/>
    <property type="evidence" value="ECO:0007669"/>
    <property type="project" value="UniProtKB-UniRule"/>
</dbReference>
<dbReference type="Pfam" id="PF00275">
    <property type="entry name" value="EPSP_synthase"/>
    <property type="match status" value="1"/>
</dbReference>
<dbReference type="GO" id="GO:0005737">
    <property type="term" value="C:cytoplasm"/>
    <property type="evidence" value="ECO:0007669"/>
    <property type="project" value="UniProtKB-SubCell"/>
</dbReference>
<keyword evidence="15" id="KW-1185">Reference proteome</keyword>
<dbReference type="eggNOG" id="COG0766">
    <property type="taxonomic scope" value="Bacteria"/>
</dbReference>
<dbReference type="NCBIfam" id="TIGR01072">
    <property type="entry name" value="murA"/>
    <property type="match status" value="1"/>
</dbReference>
<comment type="catalytic activity">
    <reaction evidence="11 12">
        <text>phosphoenolpyruvate + UDP-N-acetyl-alpha-D-glucosamine = UDP-N-acetyl-3-O-(1-carboxyvinyl)-alpha-D-glucosamine + phosphate</text>
        <dbReference type="Rhea" id="RHEA:18681"/>
        <dbReference type="ChEBI" id="CHEBI:43474"/>
        <dbReference type="ChEBI" id="CHEBI:57705"/>
        <dbReference type="ChEBI" id="CHEBI:58702"/>
        <dbReference type="ChEBI" id="CHEBI:68483"/>
        <dbReference type="EC" id="2.5.1.7"/>
    </reaction>
</comment>
<dbReference type="Gene3D" id="3.65.10.10">
    <property type="entry name" value="Enolpyruvate transferase domain"/>
    <property type="match status" value="2"/>
</dbReference>
<proteinExistence type="inferred from homology"/>
<feature type="binding site" evidence="12">
    <location>
        <begin position="23"/>
        <end position="24"/>
    </location>
    <ligand>
        <name>phosphoenolpyruvate</name>
        <dbReference type="ChEBI" id="CHEBI:58702"/>
    </ligand>
</feature>
<keyword evidence="9 12" id="KW-0961">Cell wall biogenesis/degradation</keyword>
<keyword evidence="4 12" id="KW-0132">Cell division</keyword>